<protein>
    <recommendedName>
        <fullName evidence="2">Helix-turn-helix domain-containing protein</fullName>
    </recommendedName>
</protein>
<sequence>MKIKYSLLDKLNSLTNKEVDFILYVARYQDDYGCIRGMYYRDVCKNADMCKQTFYDTLRSLQAQGIITYSRVNQDYDITILDNDFSYPGAYHEGYINVSRQVFHTRRFHELKAKEKLLLLHFMKITHSASGSYQIGTGKLYTKYMQLLGVTKRVLRGYLHSLKKFFAIGIKDGKYFISYLRTVFNDRVEVSETDQYMRHLVRVSCRRAKIKDFVPAAVKDVVTIMKQYRKEAQESSIGKSIFEIVDDCICQAKELNSKYIHKLVRGALGLIWTGQEMEF</sequence>
<dbReference type="EMBL" id="CACRTF010000028">
    <property type="protein sequence ID" value="VYT57209.1"/>
    <property type="molecule type" value="Genomic_DNA"/>
</dbReference>
<gene>
    <name evidence="1" type="ORF">CBLFYP116_06038</name>
</gene>
<name>A0A6N2XRR8_9FIRM</name>
<dbReference type="AlphaFoldDB" id="A0A6N2XRR8"/>
<evidence type="ECO:0000313" key="1">
    <source>
        <dbReference type="EMBL" id="VYT57209.1"/>
    </source>
</evidence>
<reference evidence="1" key="1">
    <citation type="submission" date="2019-11" db="EMBL/GenBank/DDBJ databases">
        <authorList>
            <person name="Feng L."/>
        </authorList>
    </citation>
    <scope>NUCLEOTIDE SEQUENCE</scope>
    <source>
        <strain evidence="1">CbolteaeLFYP116</strain>
    </source>
</reference>
<organism evidence="1">
    <name type="scientific">Enterocloster bolteae</name>
    <dbReference type="NCBI Taxonomy" id="208479"/>
    <lineage>
        <taxon>Bacteria</taxon>
        <taxon>Bacillati</taxon>
        <taxon>Bacillota</taxon>
        <taxon>Clostridia</taxon>
        <taxon>Lachnospirales</taxon>
        <taxon>Lachnospiraceae</taxon>
        <taxon>Enterocloster</taxon>
    </lineage>
</organism>
<dbReference type="RefSeq" id="WP_117440481.1">
    <property type="nucleotide sequence ID" value="NZ_BAABZS010000003.1"/>
</dbReference>
<evidence type="ECO:0008006" key="2">
    <source>
        <dbReference type="Google" id="ProtNLM"/>
    </source>
</evidence>
<accession>A0A6N2XRR8</accession>
<proteinExistence type="predicted"/>